<evidence type="ECO:0000256" key="1">
    <source>
        <dbReference type="ARBA" id="ARBA00009865"/>
    </source>
</evidence>
<proteinExistence type="inferred from homology"/>
<dbReference type="Gene3D" id="2.115.10.20">
    <property type="entry name" value="Glycosyl hydrolase domain, family 43"/>
    <property type="match status" value="1"/>
</dbReference>
<dbReference type="PANTHER" id="PTHR43817">
    <property type="entry name" value="GLYCOSYL HYDROLASE"/>
    <property type="match status" value="1"/>
</dbReference>
<dbReference type="InterPro" id="IPR006710">
    <property type="entry name" value="Glyco_hydro_43"/>
</dbReference>
<name>A0A060BS13_9GAMM</name>
<comment type="similarity">
    <text evidence="1">Belongs to the glycosyl hydrolase 43 family.</text>
</comment>
<dbReference type="InterPro" id="IPR023296">
    <property type="entry name" value="Glyco_hydro_beta-prop_sf"/>
</dbReference>
<evidence type="ECO:0000313" key="5">
    <source>
        <dbReference type="EMBL" id="AIA85744.1"/>
    </source>
</evidence>
<evidence type="ECO:0000256" key="4">
    <source>
        <dbReference type="ARBA" id="ARBA00023295"/>
    </source>
</evidence>
<dbReference type="GO" id="GO:0004553">
    <property type="term" value="F:hydrolase activity, hydrolyzing O-glycosyl compounds"/>
    <property type="evidence" value="ECO:0007669"/>
    <property type="project" value="InterPro"/>
</dbReference>
<protein>
    <submittedName>
        <fullName evidence="5">CAZy families GH43|CBM13 protein</fullName>
    </submittedName>
</protein>
<sequence>PNHNGYYYLSTTTWSTTMTMRRSRTLAGLATATDQTIWVGDAANRGYNMWAPELRRLTGPNGTRWYYMFTAGRQSDLNLQHLVVLESAGDDPMGPYTFKSEPQGTAWNIDGQYLEYNGSLYLAVLGLERRLPGALFVRRMSNPWTVTGSAVQISTPTLSVGAGRGQRQRGSVGAP</sequence>
<dbReference type="Pfam" id="PF04616">
    <property type="entry name" value="Glyco_hydro_43"/>
    <property type="match status" value="1"/>
</dbReference>
<evidence type="ECO:0000256" key="2">
    <source>
        <dbReference type="ARBA" id="ARBA00022729"/>
    </source>
</evidence>
<dbReference type="EMBL" id="KF118482">
    <property type="protein sequence ID" value="AIA85744.1"/>
    <property type="molecule type" value="Genomic_DNA"/>
</dbReference>
<reference evidence="5" key="1">
    <citation type="journal article" date="2013" name="Environ. Microbiol.">
        <title>Seasonally variable intestinal metagenomes of the red palm weevil (Rhynchophorus ferrugineus).</title>
        <authorList>
            <person name="Jia S."/>
            <person name="Zhang X."/>
            <person name="Zhang G."/>
            <person name="Yin A."/>
            <person name="Zhang S."/>
            <person name="Li F."/>
            <person name="Wang L."/>
            <person name="Zhao D."/>
            <person name="Yun Q."/>
            <person name="Tala"/>
            <person name="Wang J."/>
            <person name="Sun G."/>
            <person name="Baabdullah M."/>
            <person name="Yu X."/>
            <person name="Hu S."/>
            <person name="Al-Mssallem I.S."/>
            <person name="Yu J."/>
        </authorList>
    </citation>
    <scope>NUCLEOTIDE SEQUENCE</scope>
</reference>
<dbReference type="AlphaFoldDB" id="A0A060BS13"/>
<evidence type="ECO:0000256" key="3">
    <source>
        <dbReference type="ARBA" id="ARBA00022801"/>
    </source>
</evidence>
<keyword evidence="3" id="KW-0378">Hydrolase</keyword>
<dbReference type="GO" id="GO:0005975">
    <property type="term" value="P:carbohydrate metabolic process"/>
    <property type="evidence" value="ECO:0007669"/>
    <property type="project" value="InterPro"/>
</dbReference>
<dbReference type="PANTHER" id="PTHR43817:SF1">
    <property type="entry name" value="HYDROLASE, FAMILY 43, PUTATIVE (AFU_ORTHOLOGUE AFUA_3G01660)-RELATED"/>
    <property type="match status" value="1"/>
</dbReference>
<feature type="non-terminal residue" evidence="5">
    <location>
        <position position="1"/>
    </location>
</feature>
<accession>A0A060BS13</accession>
<organism evidence="5">
    <name type="scientific">uncultured Cellvibrio sp</name>
    <dbReference type="NCBI Taxonomy" id="174586"/>
    <lineage>
        <taxon>Bacteria</taxon>
        <taxon>Pseudomonadati</taxon>
        <taxon>Pseudomonadota</taxon>
        <taxon>Gammaproteobacteria</taxon>
        <taxon>Cellvibrionales</taxon>
        <taxon>Cellvibrionaceae</taxon>
        <taxon>Cellvibrio</taxon>
        <taxon>environmental samples</taxon>
    </lineage>
</organism>
<feature type="non-terminal residue" evidence="5">
    <location>
        <position position="175"/>
    </location>
</feature>
<keyword evidence="4" id="KW-0326">Glycosidase</keyword>
<keyword evidence="2" id="KW-0732">Signal</keyword>
<dbReference type="SUPFAM" id="SSF75005">
    <property type="entry name" value="Arabinanase/levansucrase/invertase"/>
    <property type="match status" value="1"/>
</dbReference>